<organism evidence="3 4">
    <name type="scientific">Oryzomonas sagensis</name>
    <dbReference type="NCBI Taxonomy" id="2603857"/>
    <lineage>
        <taxon>Bacteria</taxon>
        <taxon>Pseudomonadati</taxon>
        <taxon>Thermodesulfobacteriota</taxon>
        <taxon>Desulfuromonadia</taxon>
        <taxon>Geobacterales</taxon>
        <taxon>Geobacteraceae</taxon>
        <taxon>Oryzomonas</taxon>
    </lineage>
</organism>
<evidence type="ECO:0000256" key="1">
    <source>
        <dbReference type="SAM" id="MobiDB-lite"/>
    </source>
</evidence>
<dbReference type="EMBL" id="VZRA01000001">
    <property type="protein sequence ID" value="KAB0672546.1"/>
    <property type="molecule type" value="Genomic_DNA"/>
</dbReference>
<dbReference type="Gene3D" id="1.10.150.320">
    <property type="entry name" value="Photosystem II 12 kDa extrinsic protein"/>
    <property type="match status" value="1"/>
</dbReference>
<reference evidence="3 4" key="1">
    <citation type="journal article" date="2020" name="Microorganisms">
        <title>Description of Three Novel Members in the Family Geobacteraceae, Oryzomonas japonicum gen. nov., sp. nov., Oryzomonas sagensis sp. nov., and Oryzomonas ruber sp. nov.</title>
        <authorList>
            <person name="Xu Z."/>
            <person name="Masuda Y."/>
            <person name="Hayakawa C."/>
            <person name="Ushijima N."/>
            <person name="Kawano K."/>
            <person name="Shiratori Y."/>
            <person name="Senoo K."/>
            <person name="Itoh H."/>
        </authorList>
    </citation>
    <scope>NUCLEOTIDE SEQUENCE [LARGE SCALE GENOMIC DNA]</scope>
    <source>
        <strain evidence="3 4">Red100</strain>
    </source>
</reference>
<sequence>MTVVSLLLAFGLSFAADATPPAKPAAASAKAKTDSAKAAPVAKTAPVDINSAGEAELKAIPGIGDAYAAKIVAGRPYANKTQLKSRNILPAQVYEKVKDRIVAKQPKK</sequence>
<gene>
    <name evidence="3" type="ORF">F6V30_06570</name>
</gene>
<proteinExistence type="predicted"/>
<feature type="region of interest" description="Disordered" evidence="1">
    <location>
        <begin position="18"/>
        <end position="38"/>
    </location>
</feature>
<name>A0ABQ6TU24_9BACT</name>
<accession>A0ABQ6TU24</accession>
<dbReference type="Pfam" id="PF12836">
    <property type="entry name" value="HHH_3"/>
    <property type="match status" value="1"/>
</dbReference>
<evidence type="ECO:0000256" key="2">
    <source>
        <dbReference type="SAM" id="SignalP"/>
    </source>
</evidence>
<dbReference type="Proteomes" id="UP000798046">
    <property type="component" value="Unassembled WGS sequence"/>
</dbReference>
<keyword evidence="2" id="KW-0732">Signal</keyword>
<feature type="signal peptide" evidence="2">
    <location>
        <begin position="1"/>
        <end position="15"/>
    </location>
</feature>
<feature type="chain" id="PRO_5046537712" evidence="2">
    <location>
        <begin position="16"/>
        <end position="108"/>
    </location>
</feature>
<evidence type="ECO:0000313" key="3">
    <source>
        <dbReference type="EMBL" id="KAB0672546.1"/>
    </source>
</evidence>
<keyword evidence="4" id="KW-1185">Reference proteome</keyword>
<comment type="caution">
    <text evidence="3">The sequence shown here is derived from an EMBL/GenBank/DDBJ whole genome shotgun (WGS) entry which is preliminary data.</text>
</comment>
<evidence type="ECO:0000313" key="4">
    <source>
        <dbReference type="Proteomes" id="UP000798046"/>
    </source>
</evidence>
<protein>
    <submittedName>
        <fullName evidence="3">Helix-hairpin-helix domain-containing protein</fullName>
    </submittedName>
</protein>
<dbReference type="SUPFAM" id="SSF81585">
    <property type="entry name" value="PsbU/PolX domain-like"/>
    <property type="match status" value="1"/>
</dbReference>